<evidence type="ECO:0000313" key="11">
    <source>
        <dbReference type="Proteomes" id="UP000316008"/>
    </source>
</evidence>
<dbReference type="NCBIfam" id="TIGR04183">
    <property type="entry name" value="Por_Secre_tail"/>
    <property type="match status" value="1"/>
</dbReference>
<feature type="signal peptide" evidence="8">
    <location>
        <begin position="1"/>
        <end position="20"/>
    </location>
</feature>
<keyword evidence="7" id="KW-0443">Lipid metabolism</keyword>
<dbReference type="OrthoDB" id="9762009at2"/>
<feature type="domain" description="PLD phosphodiesterase" evidence="9">
    <location>
        <begin position="407"/>
        <end position="441"/>
    </location>
</feature>
<evidence type="ECO:0000313" key="10">
    <source>
        <dbReference type="EMBL" id="TSJ42057.1"/>
    </source>
</evidence>
<evidence type="ECO:0000256" key="1">
    <source>
        <dbReference type="ARBA" id="ARBA00000798"/>
    </source>
</evidence>
<dbReference type="Proteomes" id="UP000316008">
    <property type="component" value="Unassembled WGS sequence"/>
</dbReference>
<dbReference type="Pfam" id="PF13091">
    <property type="entry name" value="PLDc_2"/>
    <property type="match status" value="2"/>
</dbReference>
<evidence type="ECO:0000256" key="2">
    <source>
        <dbReference type="ARBA" id="ARBA00008664"/>
    </source>
</evidence>
<dbReference type="SUPFAM" id="SSF49363">
    <property type="entry name" value="Purple acid phosphatase, N-terminal domain"/>
    <property type="match status" value="1"/>
</dbReference>
<evidence type="ECO:0000256" key="7">
    <source>
        <dbReference type="ARBA" id="ARBA00023098"/>
    </source>
</evidence>
<dbReference type="Gene3D" id="3.30.870.10">
    <property type="entry name" value="Endonuclease Chain A"/>
    <property type="match status" value="2"/>
</dbReference>
<dbReference type="GO" id="GO:0006793">
    <property type="term" value="P:phosphorus metabolic process"/>
    <property type="evidence" value="ECO:0007669"/>
    <property type="project" value="UniProtKB-ARBA"/>
</dbReference>
<dbReference type="GO" id="GO:0016891">
    <property type="term" value="F:RNA endonuclease activity producing 5'-phosphomonoesters, hydrolytic mechanism"/>
    <property type="evidence" value="ECO:0007669"/>
    <property type="project" value="TreeGrafter"/>
</dbReference>
<proteinExistence type="inferred from homology"/>
<evidence type="ECO:0000259" key="9">
    <source>
        <dbReference type="PROSITE" id="PS50035"/>
    </source>
</evidence>
<dbReference type="InterPro" id="IPR051406">
    <property type="entry name" value="PLD_domain"/>
</dbReference>
<keyword evidence="11" id="KW-1185">Reference proteome</keyword>
<dbReference type="SUPFAM" id="SSF56024">
    <property type="entry name" value="Phospholipase D/nuclease"/>
    <property type="match status" value="2"/>
</dbReference>
<evidence type="ECO:0000256" key="4">
    <source>
        <dbReference type="ARBA" id="ARBA00022729"/>
    </source>
</evidence>
<evidence type="ECO:0000256" key="8">
    <source>
        <dbReference type="SAM" id="SignalP"/>
    </source>
</evidence>
<dbReference type="PANTHER" id="PTHR43856:SF1">
    <property type="entry name" value="MITOCHONDRIAL CARDIOLIPIN HYDROLASE"/>
    <property type="match status" value="1"/>
</dbReference>
<keyword evidence="4 8" id="KW-0732">Signal</keyword>
<dbReference type="InterPro" id="IPR003961">
    <property type="entry name" value="FN3_dom"/>
</dbReference>
<keyword evidence="6" id="KW-0442">Lipid degradation</keyword>
<sequence>MTKHFILVISCVLAVLSLNAQDIATTRNASLGSTVTFRGVSLNGPELPNIRYIQDATGGIAIYGSNVSSINEGDSVLITGTMTNYNNLVEVTPVTSMSVLANVALPAAQVITDVSLIDDQYEGELLHFDNCTFANGGALFAGNTNYNVTIGGQTLQIRILNGSPLIGEVIPSGAVNLTGIMSQYCFSPTTGCTSGYQLLLRTINDIEATSSIFLTQPISTAGITTTGFDIHWSTNIPGDNSYIKYGVTPALEMGTITSGNTTNHVATLTGLTPATIYYVRAYSWNGVDSAVTLERTFVTQSLSSGTIKTYFNRVTDISYSTGTNAVFLNHRIADTLAAYIDRTNSSLDIAIYNWDHSPDAMKIITAVNNAYNRGVKIRVISDGSTVNSGVNGLNNAIPVLSTPQGSDYTIMHNKFVIMDANVSNPDYPVVWTGSTNFTEGQLDDDANNVIVFQDQSLARGYKMEFDEMWGDSSQNSQPNMTMSRFGQFKTDNTPHEYVIGGKRVESYFSPSDQVNTQILNTIETADDDLYFAVMVITRSDLAYAIRDRIQTQSLAAKGIIDDASTSATPYGILNPSMGTSLAVNGHNWIFHHKYLVVDASNPASDPIVLTGSHNWSNGADQKNDENTVIVHDASIANQYYQDFMGRWCERNGGTCSLGLEESSNDMQLLIYPNPTTGAFAIQVPGDGNTADITITDITGKQVYHTQKKTVSGNNTVEITDPFAKKGIYLVTYESNGTVLTSRIVIE</sequence>
<dbReference type="GO" id="GO:0046872">
    <property type="term" value="F:metal ion binding"/>
    <property type="evidence" value="ECO:0007669"/>
    <property type="project" value="InterPro"/>
</dbReference>
<evidence type="ECO:0000256" key="6">
    <source>
        <dbReference type="ARBA" id="ARBA00022963"/>
    </source>
</evidence>
<evidence type="ECO:0000256" key="3">
    <source>
        <dbReference type="ARBA" id="ARBA00012027"/>
    </source>
</evidence>
<dbReference type="GO" id="GO:0016042">
    <property type="term" value="P:lipid catabolic process"/>
    <property type="evidence" value="ECO:0007669"/>
    <property type="project" value="UniProtKB-KW"/>
</dbReference>
<comment type="caution">
    <text evidence="10">The sequence shown here is derived from an EMBL/GenBank/DDBJ whole genome shotgun (WGS) entry which is preliminary data.</text>
</comment>
<dbReference type="SMART" id="SM00155">
    <property type="entry name" value="PLDc"/>
    <property type="match status" value="2"/>
</dbReference>
<gene>
    <name evidence="10" type="ORF">FO442_13285</name>
</gene>
<dbReference type="Pfam" id="PF18962">
    <property type="entry name" value="Por_Secre_tail"/>
    <property type="match status" value="1"/>
</dbReference>
<dbReference type="CDD" id="cd00063">
    <property type="entry name" value="FN3"/>
    <property type="match status" value="1"/>
</dbReference>
<feature type="domain" description="PLD phosphodiesterase" evidence="9">
    <location>
        <begin position="586"/>
        <end position="619"/>
    </location>
</feature>
<protein>
    <recommendedName>
        <fullName evidence="3">phospholipase D</fullName>
        <ecNumber evidence="3">3.1.4.4</ecNumber>
    </recommendedName>
</protein>
<dbReference type="PANTHER" id="PTHR43856">
    <property type="entry name" value="CARDIOLIPIN HYDROLASE"/>
    <property type="match status" value="1"/>
</dbReference>
<dbReference type="EC" id="3.1.4.4" evidence="3"/>
<dbReference type="PROSITE" id="PS50035">
    <property type="entry name" value="PLD"/>
    <property type="match status" value="2"/>
</dbReference>
<dbReference type="AlphaFoldDB" id="A0A556MQ30"/>
<name>A0A556MQ30_9FLAO</name>
<dbReference type="GO" id="GO:0003993">
    <property type="term" value="F:acid phosphatase activity"/>
    <property type="evidence" value="ECO:0007669"/>
    <property type="project" value="InterPro"/>
</dbReference>
<organism evidence="10 11">
    <name type="scientific">Fluviicola chungangensis</name>
    <dbReference type="NCBI Taxonomy" id="2597671"/>
    <lineage>
        <taxon>Bacteria</taxon>
        <taxon>Pseudomonadati</taxon>
        <taxon>Bacteroidota</taxon>
        <taxon>Flavobacteriia</taxon>
        <taxon>Flavobacteriales</taxon>
        <taxon>Crocinitomicaceae</taxon>
        <taxon>Fluviicola</taxon>
    </lineage>
</organism>
<dbReference type="RefSeq" id="WP_144333688.1">
    <property type="nucleotide sequence ID" value="NZ_VLPL01000006.1"/>
</dbReference>
<reference evidence="10 11" key="1">
    <citation type="submission" date="2019-07" db="EMBL/GenBank/DDBJ databases">
        <authorList>
            <person name="Huq M.A."/>
        </authorList>
    </citation>
    <scope>NUCLEOTIDE SEQUENCE [LARGE SCALE GENOMIC DNA]</scope>
    <source>
        <strain evidence="10 11">MAH-3</strain>
    </source>
</reference>
<dbReference type="InterPro" id="IPR025202">
    <property type="entry name" value="PLD-like_dom"/>
</dbReference>
<dbReference type="EMBL" id="VLPL01000006">
    <property type="protein sequence ID" value="TSJ42057.1"/>
    <property type="molecule type" value="Genomic_DNA"/>
</dbReference>
<dbReference type="InterPro" id="IPR008963">
    <property type="entry name" value="Purple_acid_Pase-like_N"/>
</dbReference>
<feature type="chain" id="PRO_5022110470" description="phospholipase D" evidence="8">
    <location>
        <begin position="21"/>
        <end position="746"/>
    </location>
</feature>
<dbReference type="InterPro" id="IPR001736">
    <property type="entry name" value="PLipase_D/transphosphatidylase"/>
</dbReference>
<keyword evidence="5" id="KW-0378">Hydrolase</keyword>
<dbReference type="GO" id="GO:0004630">
    <property type="term" value="F:phospholipase D activity"/>
    <property type="evidence" value="ECO:0007669"/>
    <property type="project" value="UniProtKB-EC"/>
</dbReference>
<comment type="catalytic activity">
    <reaction evidence="1">
        <text>a 1,2-diacyl-sn-glycero-3-phosphocholine + H2O = a 1,2-diacyl-sn-glycero-3-phosphate + choline + H(+)</text>
        <dbReference type="Rhea" id="RHEA:14445"/>
        <dbReference type="ChEBI" id="CHEBI:15354"/>
        <dbReference type="ChEBI" id="CHEBI:15377"/>
        <dbReference type="ChEBI" id="CHEBI:15378"/>
        <dbReference type="ChEBI" id="CHEBI:57643"/>
        <dbReference type="ChEBI" id="CHEBI:58608"/>
        <dbReference type="EC" id="3.1.4.4"/>
    </reaction>
</comment>
<comment type="similarity">
    <text evidence="2">Belongs to the phospholipase D family.</text>
</comment>
<dbReference type="InterPro" id="IPR026444">
    <property type="entry name" value="Secre_tail"/>
</dbReference>
<accession>A0A556MQ30</accession>
<evidence type="ECO:0000256" key="5">
    <source>
        <dbReference type="ARBA" id="ARBA00022801"/>
    </source>
</evidence>